<proteinExistence type="predicted"/>
<dbReference type="Proteomes" id="UP000887116">
    <property type="component" value="Unassembled WGS sequence"/>
</dbReference>
<accession>A0A8X6FTA1</accession>
<evidence type="ECO:0000313" key="2">
    <source>
        <dbReference type="Proteomes" id="UP000887116"/>
    </source>
</evidence>
<evidence type="ECO:0000313" key="1">
    <source>
        <dbReference type="EMBL" id="GFQ66733.1"/>
    </source>
</evidence>
<sequence>MHVEVPLTCSWHGGRHKRPSLIRELSSDMELNSYQEARYMQEDAYLKIEDRQVDELGSFLRCIILKNFNMEEDFMICCNVAQMSEMFCFRNEIS</sequence>
<gene>
    <name evidence="1" type="ORF">TNCT_332581</name>
</gene>
<keyword evidence="2" id="KW-1185">Reference proteome</keyword>
<dbReference type="EMBL" id="BMAO01030248">
    <property type="protein sequence ID" value="GFQ66733.1"/>
    <property type="molecule type" value="Genomic_DNA"/>
</dbReference>
<name>A0A8X6FTA1_TRICU</name>
<dbReference type="AlphaFoldDB" id="A0A8X6FTA1"/>
<comment type="caution">
    <text evidence="1">The sequence shown here is derived from an EMBL/GenBank/DDBJ whole genome shotgun (WGS) entry which is preliminary data.</text>
</comment>
<organism evidence="1 2">
    <name type="scientific">Trichonephila clavata</name>
    <name type="common">Joro spider</name>
    <name type="synonym">Nephila clavata</name>
    <dbReference type="NCBI Taxonomy" id="2740835"/>
    <lineage>
        <taxon>Eukaryota</taxon>
        <taxon>Metazoa</taxon>
        <taxon>Ecdysozoa</taxon>
        <taxon>Arthropoda</taxon>
        <taxon>Chelicerata</taxon>
        <taxon>Arachnida</taxon>
        <taxon>Araneae</taxon>
        <taxon>Araneomorphae</taxon>
        <taxon>Entelegynae</taxon>
        <taxon>Araneoidea</taxon>
        <taxon>Nephilidae</taxon>
        <taxon>Trichonephila</taxon>
    </lineage>
</organism>
<reference evidence="1" key="1">
    <citation type="submission" date="2020-07" db="EMBL/GenBank/DDBJ databases">
        <title>Multicomponent nature underlies the extraordinary mechanical properties of spider dragline silk.</title>
        <authorList>
            <person name="Kono N."/>
            <person name="Nakamura H."/>
            <person name="Mori M."/>
            <person name="Yoshida Y."/>
            <person name="Ohtoshi R."/>
            <person name="Malay A.D."/>
            <person name="Moran D.A.P."/>
            <person name="Tomita M."/>
            <person name="Numata K."/>
            <person name="Arakawa K."/>
        </authorList>
    </citation>
    <scope>NUCLEOTIDE SEQUENCE</scope>
</reference>
<protein>
    <submittedName>
        <fullName evidence="1">Uncharacterized protein</fullName>
    </submittedName>
</protein>